<name>A0A7Z0ESD3_9ACTN</name>
<accession>A0A7Z0ESD3</accession>
<proteinExistence type="predicted"/>
<protein>
    <submittedName>
        <fullName evidence="1">Uncharacterized protein</fullName>
    </submittedName>
</protein>
<evidence type="ECO:0000313" key="1">
    <source>
        <dbReference type="EMBL" id="NYJ37430.1"/>
    </source>
</evidence>
<keyword evidence="2" id="KW-1185">Reference proteome</keyword>
<dbReference type="EMBL" id="JACCFS010000001">
    <property type="protein sequence ID" value="NYJ37430.1"/>
    <property type="molecule type" value="Genomic_DNA"/>
</dbReference>
<organism evidence="1 2">
    <name type="scientific">Nocardiopsis aegyptia</name>
    <dbReference type="NCBI Taxonomy" id="220378"/>
    <lineage>
        <taxon>Bacteria</taxon>
        <taxon>Bacillati</taxon>
        <taxon>Actinomycetota</taxon>
        <taxon>Actinomycetes</taxon>
        <taxon>Streptosporangiales</taxon>
        <taxon>Nocardiopsidaceae</taxon>
        <taxon>Nocardiopsis</taxon>
    </lineage>
</organism>
<evidence type="ECO:0000313" key="2">
    <source>
        <dbReference type="Proteomes" id="UP000572051"/>
    </source>
</evidence>
<comment type="caution">
    <text evidence="1">The sequence shown here is derived from an EMBL/GenBank/DDBJ whole genome shotgun (WGS) entry which is preliminary data.</text>
</comment>
<dbReference type="RefSeq" id="WP_179828146.1">
    <property type="nucleotide sequence ID" value="NZ_JACCFS010000001.1"/>
</dbReference>
<sequence>MIERDGGVRYDPAVHSEPVDDMVRMTVDHAEQDHRGLRRGGIRWRAP</sequence>
<gene>
    <name evidence="1" type="ORF">HNR10_005311</name>
</gene>
<dbReference type="AlphaFoldDB" id="A0A7Z0ESD3"/>
<reference evidence="1 2" key="1">
    <citation type="submission" date="2020-07" db="EMBL/GenBank/DDBJ databases">
        <title>Sequencing the genomes of 1000 actinobacteria strains.</title>
        <authorList>
            <person name="Klenk H.-P."/>
        </authorList>
    </citation>
    <scope>NUCLEOTIDE SEQUENCE [LARGE SCALE GENOMIC DNA]</scope>
    <source>
        <strain evidence="1 2">DSM 44442</strain>
    </source>
</reference>
<dbReference type="Proteomes" id="UP000572051">
    <property type="component" value="Unassembled WGS sequence"/>
</dbReference>